<evidence type="ECO:0000313" key="2">
    <source>
        <dbReference type="Proteomes" id="UP001550850"/>
    </source>
</evidence>
<evidence type="ECO:0000313" key="1">
    <source>
        <dbReference type="EMBL" id="MEU3554318.1"/>
    </source>
</evidence>
<proteinExistence type="predicted"/>
<keyword evidence="2" id="KW-1185">Reference proteome</keyword>
<dbReference type="Proteomes" id="UP001550850">
    <property type="component" value="Unassembled WGS sequence"/>
</dbReference>
<gene>
    <name evidence="1" type="ORF">AB0E65_08855</name>
</gene>
<sequence length="46" mass="4692">MAQVAGASRIAYVDRYVGSAAGALARAVTHGEPGLQDRFGRMAEGG</sequence>
<name>A0ABV2YF26_9ACTN</name>
<dbReference type="EMBL" id="JBEZUR010000009">
    <property type="protein sequence ID" value="MEU3554318.1"/>
    <property type="molecule type" value="Genomic_DNA"/>
</dbReference>
<comment type="caution">
    <text evidence="1">The sequence shown here is derived from an EMBL/GenBank/DDBJ whole genome shotgun (WGS) entry which is preliminary data.</text>
</comment>
<organism evidence="1 2">
    <name type="scientific">Streptomyces fragilis</name>
    <dbReference type="NCBI Taxonomy" id="67301"/>
    <lineage>
        <taxon>Bacteria</taxon>
        <taxon>Bacillati</taxon>
        <taxon>Actinomycetota</taxon>
        <taxon>Actinomycetes</taxon>
        <taxon>Kitasatosporales</taxon>
        <taxon>Streptomycetaceae</taxon>
        <taxon>Streptomyces</taxon>
    </lineage>
</organism>
<protein>
    <submittedName>
        <fullName evidence="1">Uncharacterized protein</fullName>
    </submittedName>
</protein>
<accession>A0ABV2YF26</accession>
<reference evidence="1 2" key="1">
    <citation type="submission" date="2024-06" db="EMBL/GenBank/DDBJ databases">
        <title>The Natural Products Discovery Center: Release of the First 8490 Sequenced Strains for Exploring Actinobacteria Biosynthetic Diversity.</title>
        <authorList>
            <person name="Kalkreuter E."/>
            <person name="Kautsar S.A."/>
            <person name="Yang D."/>
            <person name="Bader C.D."/>
            <person name="Teijaro C.N."/>
            <person name="Fluegel L."/>
            <person name="Davis C.M."/>
            <person name="Simpson J.R."/>
            <person name="Lauterbach L."/>
            <person name="Steele A.D."/>
            <person name="Gui C."/>
            <person name="Meng S."/>
            <person name="Li G."/>
            <person name="Viehrig K."/>
            <person name="Ye F."/>
            <person name="Su P."/>
            <person name="Kiefer A.F."/>
            <person name="Nichols A."/>
            <person name="Cepeda A.J."/>
            <person name="Yan W."/>
            <person name="Fan B."/>
            <person name="Jiang Y."/>
            <person name="Adhikari A."/>
            <person name="Zheng C.-J."/>
            <person name="Schuster L."/>
            <person name="Cowan T.M."/>
            <person name="Smanski M.J."/>
            <person name="Chevrette M.G."/>
            <person name="De Carvalho L.P.S."/>
            <person name="Shen B."/>
        </authorList>
    </citation>
    <scope>NUCLEOTIDE SEQUENCE [LARGE SCALE GENOMIC DNA]</scope>
    <source>
        <strain evidence="1 2">NPDC038104</strain>
    </source>
</reference>
<dbReference type="RefSeq" id="WP_159105711.1">
    <property type="nucleotide sequence ID" value="NZ_BEVZ01000006.1"/>
</dbReference>